<dbReference type="RefSeq" id="XP_013707397.1">
    <property type="nucleotide sequence ID" value="XM_013851943.3"/>
</dbReference>
<feature type="transmembrane region" description="Helical" evidence="1">
    <location>
        <begin position="226"/>
        <end position="247"/>
    </location>
</feature>
<feature type="transmembrane region" description="Helical" evidence="1">
    <location>
        <begin position="24"/>
        <end position="44"/>
    </location>
</feature>
<feature type="transmembrane region" description="Helical" evidence="1">
    <location>
        <begin position="279"/>
        <end position="300"/>
    </location>
</feature>
<accession>A0A078F7D8</accession>
<dbReference type="EMBL" id="LK032003">
    <property type="protein sequence ID" value="CDY10425.1"/>
    <property type="molecule type" value="Genomic_DNA"/>
</dbReference>
<keyword evidence="4" id="KW-1185">Reference proteome</keyword>
<keyword evidence="1" id="KW-0812">Transmembrane</keyword>
<dbReference type="Gramene" id="CDY10425">
    <property type="protein sequence ID" value="CDY10425"/>
    <property type="gene ID" value="GSBRNA2T00032344001"/>
</dbReference>
<dbReference type="PaxDb" id="3708-A0A078F7D8"/>
<dbReference type="Proteomes" id="UP000028999">
    <property type="component" value="Unassembled WGS sequence"/>
</dbReference>
<dbReference type="Proteomes" id="UP001295469">
    <property type="component" value="Chromosome C09"/>
</dbReference>
<feature type="transmembrane region" description="Helical" evidence="1">
    <location>
        <begin position="122"/>
        <end position="147"/>
    </location>
</feature>
<gene>
    <name evidence="3" type="primary">BnaCnng03260D</name>
    <name evidence="2" type="ORF">DARMORV10_C09P73890.1</name>
    <name evidence="3" type="ORF">GSBRNA2T00032344001</name>
</gene>
<proteinExistence type="predicted"/>
<reference evidence="3 4" key="1">
    <citation type="journal article" date="2014" name="Science">
        <title>Plant genetics. Early allopolyploid evolution in the post-Neolithic Brassica napus oilseed genome.</title>
        <authorList>
            <person name="Chalhoub B."/>
            <person name="Denoeud F."/>
            <person name="Liu S."/>
            <person name="Parkin I.A."/>
            <person name="Tang H."/>
            <person name="Wang X."/>
            <person name="Chiquet J."/>
            <person name="Belcram H."/>
            <person name="Tong C."/>
            <person name="Samans B."/>
            <person name="Correa M."/>
            <person name="Da Silva C."/>
            <person name="Just J."/>
            <person name="Falentin C."/>
            <person name="Koh C.S."/>
            <person name="Le Clainche I."/>
            <person name="Bernard M."/>
            <person name="Bento P."/>
            <person name="Noel B."/>
            <person name="Labadie K."/>
            <person name="Alberti A."/>
            <person name="Charles M."/>
            <person name="Arnaud D."/>
            <person name="Guo H."/>
            <person name="Daviaud C."/>
            <person name="Alamery S."/>
            <person name="Jabbari K."/>
            <person name="Zhao M."/>
            <person name="Edger P.P."/>
            <person name="Chelaifa H."/>
            <person name="Tack D."/>
            <person name="Lassalle G."/>
            <person name="Mestiri I."/>
            <person name="Schnel N."/>
            <person name="Le Paslier M.C."/>
            <person name="Fan G."/>
            <person name="Renault V."/>
            <person name="Bayer P.E."/>
            <person name="Golicz A.A."/>
            <person name="Manoli S."/>
            <person name="Lee T.H."/>
            <person name="Thi V.H."/>
            <person name="Chalabi S."/>
            <person name="Hu Q."/>
            <person name="Fan C."/>
            <person name="Tollenaere R."/>
            <person name="Lu Y."/>
            <person name="Battail C."/>
            <person name="Shen J."/>
            <person name="Sidebottom C.H."/>
            <person name="Wang X."/>
            <person name="Canaguier A."/>
            <person name="Chauveau A."/>
            <person name="Berard A."/>
            <person name="Deniot G."/>
            <person name="Guan M."/>
            <person name="Liu Z."/>
            <person name="Sun F."/>
            <person name="Lim Y.P."/>
            <person name="Lyons E."/>
            <person name="Town C.D."/>
            <person name="Bancroft I."/>
            <person name="Wang X."/>
            <person name="Meng J."/>
            <person name="Ma J."/>
            <person name="Pires J.C."/>
            <person name="King G.J."/>
            <person name="Brunel D."/>
            <person name="Delourme R."/>
            <person name="Renard M."/>
            <person name="Aury J.M."/>
            <person name="Adams K.L."/>
            <person name="Batley J."/>
            <person name="Snowdon R.J."/>
            <person name="Tost J."/>
            <person name="Edwards D."/>
            <person name="Zhou Y."/>
            <person name="Hua W."/>
            <person name="Sharpe A.G."/>
            <person name="Paterson A.H."/>
            <person name="Guan C."/>
            <person name="Wincker P."/>
        </authorList>
    </citation>
    <scope>NUCLEOTIDE SEQUENCE [LARGE SCALE GENOMIC DNA]</scope>
    <source>
        <strain evidence="4">cv. Darmor-bzh</strain>
    </source>
</reference>
<keyword evidence="1" id="KW-1133">Transmembrane helix</keyword>
<evidence type="ECO:0000313" key="2">
    <source>
        <dbReference type="EMBL" id="CAF1792581.1"/>
    </source>
</evidence>
<organism evidence="3 4">
    <name type="scientific">Brassica napus</name>
    <name type="common">Rape</name>
    <dbReference type="NCBI Taxonomy" id="3708"/>
    <lineage>
        <taxon>Eukaryota</taxon>
        <taxon>Viridiplantae</taxon>
        <taxon>Streptophyta</taxon>
        <taxon>Embryophyta</taxon>
        <taxon>Tracheophyta</taxon>
        <taxon>Spermatophyta</taxon>
        <taxon>Magnoliopsida</taxon>
        <taxon>eudicotyledons</taxon>
        <taxon>Gunneridae</taxon>
        <taxon>Pentapetalae</taxon>
        <taxon>rosids</taxon>
        <taxon>malvids</taxon>
        <taxon>Brassicales</taxon>
        <taxon>Brassicaceae</taxon>
        <taxon>Brassiceae</taxon>
        <taxon>Brassica</taxon>
    </lineage>
</organism>
<dbReference type="PANTHER" id="PTHR35307">
    <property type="entry name" value="PROTEIN, PUTATIVE-RELATED"/>
    <property type="match status" value="1"/>
</dbReference>
<dbReference type="EMBL" id="HG994373">
    <property type="protein sequence ID" value="CAF1792581.1"/>
    <property type="molecule type" value="Genomic_DNA"/>
</dbReference>
<dbReference type="GeneID" id="106411229"/>
<name>A0A078F7D8_BRANA</name>
<evidence type="ECO:0000313" key="4">
    <source>
        <dbReference type="Proteomes" id="UP000028999"/>
    </source>
</evidence>
<feature type="transmembrane region" description="Helical" evidence="1">
    <location>
        <begin position="56"/>
        <end position="73"/>
    </location>
</feature>
<reference evidence="2" key="3">
    <citation type="submission" date="2021-01" db="EMBL/GenBank/DDBJ databases">
        <authorList>
            <consortium name="Genoscope - CEA"/>
            <person name="William W."/>
        </authorList>
    </citation>
    <scope>NUCLEOTIDE SEQUENCE</scope>
</reference>
<dbReference type="KEGG" id="bna:106411229"/>
<reference evidence="3" key="2">
    <citation type="submission" date="2014-06" db="EMBL/GenBank/DDBJ databases">
        <authorList>
            <person name="Genoscope - CEA"/>
        </authorList>
    </citation>
    <scope>NUCLEOTIDE SEQUENCE</scope>
</reference>
<sequence length="754" mass="84564">MGSLGCDAHGVLNDAEFSKPMPSIGLYVAIASLICALAMAADLLHGFRHRKFWFPCKYFSLNATSLTFIGVGIKLSVDLNTSMPSRHDQLSKLSSSVFVCTVMGNSMPSLGIMDNKDLLMNLVALAILVVTDVVNICIQLGTGAIYVFKEEHFMVVLLMMLMLLIMSFSATTVPTTKRILETKYKKKYEVALKCPLATERTTVSKKIQQDLSKFWMMAHTSSPQFVMARSVTCTASGFFCLLSAVTLGEAVVRSYLLRPGTTMLEFCRGDSDYKWSTSLVLVCQGSAVAVGTVAPAIRWFTAVKFRCPIRGSRSYKEEFRVESYWTQWFSEKKQRPLPLSRLSILKDRSCRKTAHDAKRWLLDVCIGVQYVIVFASKIIRYVSVYCVSRILICLHLAFRATGRSTVSHVDSEMSGGGSRQELASFVLHLEGEDELVDLMVRSNREATDHWVKKGRKNQPVNLIELLEANTKISKGFEGIREFDSSEVASLAPSGEPPNCWALPLVTMTTIALSLPNVKPCSVKRLLNAVNEALDSVNKFECVLDTGGELANLRKAAEVVWLGVDLYHKWFDVDLRKLSKQEKTPEETLRELAEVANREFSESWQMNLMVCMKHKPSHWPIKTLAANSMYRICQTILLNYETRDYGTGEALLRKLETTISDIVSGCFCNVVQVVSVKCLVTAVEVREESVRGAALHLGRTEKILEIVERRRLPELRCDQLKNIDEWRAFYKMNSSDCSSRKTVSSESNEVCITVD</sequence>
<dbReference type="OrthoDB" id="1915303at2759"/>
<dbReference type="OMA" id="ATDHWIE"/>
<keyword evidence="1" id="KW-0472">Membrane</keyword>
<evidence type="ECO:0000256" key="1">
    <source>
        <dbReference type="SAM" id="Phobius"/>
    </source>
</evidence>
<dbReference type="PANTHER" id="PTHR35307:SF3">
    <property type="entry name" value="DUF4220 DOMAIN-CONTAINING PROTEIN"/>
    <property type="match status" value="1"/>
</dbReference>
<evidence type="ECO:0000313" key="3">
    <source>
        <dbReference type="EMBL" id="CDY10425.1"/>
    </source>
</evidence>
<feature type="transmembrane region" description="Helical" evidence="1">
    <location>
        <begin position="153"/>
        <end position="173"/>
    </location>
</feature>
<protein>
    <submittedName>
        <fullName evidence="2">(rape) hypothetical protein</fullName>
    </submittedName>
    <submittedName>
        <fullName evidence="3">BnaCnng03260D protein</fullName>
    </submittedName>
</protein>
<dbReference type="AlphaFoldDB" id="A0A078F7D8"/>